<keyword evidence="3" id="KW-1185">Reference proteome</keyword>
<comment type="caution">
    <text evidence="2">The sequence shown here is derived from an EMBL/GenBank/DDBJ whole genome shotgun (WGS) entry which is preliminary data.</text>
</comment>
<evidence type="ECO:0000313" key="2">
    <source>
        <dbReference type="EMBL" id="MBL0387647.1"/>
    </source>
</evidence>
<evidence type="ECO:0008006" key="4">
    <source>
        <dbReference type="Google" id="ProtNLM"/>
    </source>
</evidence>
<organism evidence="2 3">
    <name type="scientific">Tumebacillus amylolyticus</name>
    <dbReference type="NCBI Taxonomy" id="2801339"/>
    <lineage>
        <taxon>Bacteria</taxon>
        <taxon>Bacillati</taxon>
        <taxon>Bacillota</taxon>
        <taxon>Bacilli</taxon>
        <taxon>Bacillales</taxon>
        <taxon>Alicyclobacillaceae</taxon>
        <taxon>Tumebacillus</taxon>
    </lineage>
</organism>
<feature type="region of interest" description="Disordered" evidence="1">
    <location>
        <begin position="1"/>
        <end position="24"/>
    </location>
</feature>
<sequence>MPNVDKSQDKSKDKNQPPSTLPKAMEKRISLKWLTLQALDNAVARLQAQGGQPRVTILTAYGRIAGELQEIQSSYAESFHEAENGRLTPDVSSMVTHLRSEMLRTLEEQEKQLEIIDTAPILSLKNVVLTQGGQESVSMPQLTLFADQVIGFTLEEVPTVH</sequence>
<evidence type="ECO:0000313" key="3">
    <source>
        <dbReference type="Proteomes" id="UP000602284"/>
    </source>
</evidence>
<accession>A0ABS1JBK0</accession>
<proteinExistence type="predicted"/>
<dbReference type="EMBL" id="JAEQNB010000004">
    <property type="protein sequence ID" value="MBL0387647.1"/>
    <property type="molecule type" value="Genomic_DNA"/>
</dbReference>
<gene>
    <name evidence="2" type="ORF">JJB07_13485</name>
</gene>
<feature type="compositionally biased region" description="Basic and acidic residues" evidence="1">
    <location>
        <begin position="1"/>
        <end position="15"/>
    </location>
</feature>
<evidence type="ECO:0000256" key="1">
    <source>
        <dbReference type="SAM" id="MobiDB-lite"/>
    </source>
</evidence>
<protein>
    <recommendedName>
        <fullName evidence="4">Terminase small subunit</fullName>
    </recommendedName>
</protein>
<name>A0ABS1JBK0_9BACL</name>
<dbReference type="Proteomes" id="UP000602284">
    <property type="component" value="Unassembled WGS sequence"/>
</dbReference>
<reference evidence="2 3" key="1">
    <citation type="submission" date="2021-01" db="EMBL/GenBank/DDBJ databases">
        <title>Tumebacillus sp. strain ITR2 16S ribosomal RNA gene Genome sequencing and assembly.</title>
        <authorList>
            <person name="Kang M."/>
        </authorList>
    </citation>
    <scope>NUCLEOTIDE SEQUENCE [LARGE SCALE GENOMIC DNA]</scope>
    <source>
        <strain evidence="2 3">ITR2</strain>
    </source>
</reference>
<dbReference type="RefSeq" id="WP_201635856.1">
    <property type="nucleotide sequence ID" value="NZ_JAEQNB010000004.1"/>
</dbReference>